<dbReference type="PANTHER" id="PTHR43620:SF7">
    <property type="entry name" value="GLYCEROPHOSPHODIESTER PHOSPHODIESTERASE GDPD5-RELATED"/>
    <property type="match status" value="1"/>
</dbReference>
<evidence type="ECO:0000256" key="6">
    <source>
        <dbReference type="ARBA" id="ARBA00047512"/>
    </source>
</evidence>
<gene>
    <name evidence="9" type="ORF">CZ674_11215</name>
</gene>
<keyword evidence="5 9" id="KW-0378">Hydrolase</keyword>
<dbReference type="GO" id="GO:0006071">
    <property type="term" value="P:glycerol metabolic process"/>
    <property type="evidence" value="ECO:0007669"/>
    <property type="project" value="UniProtKB-KW"/>
</dbReference>
<organism evidence="9 10">
    <name type="scientific">Agrococcus casei LMG 22410</name>
    <dbReference type="NCBI Taxonomy" id="1255656"/>
    <lineage>
        <taxon>Bacteria</taxon>
        <taxon>Bacillati</taxon>
        <taxon>Actinomycetota</taxon>
        <taxon>Actinomycetes</taxon>
        <taxon>Micrococcales</taxon>
        <taxon>Microbacteriaceae</taxon>
        <taxon>Agrococcus</taxon>
    </lineage>
</organism>
<keyword evidence="4" id="KW-0319">Glycerol metabolism</keyword>
<dbReference type="EMBL" id="FUHU01000044">
    <property type="protein sequence ID" value="SJM66473.1"/>
    <property type="molecule type" value="Genomic_DNA"/>
</dbReference>
<proteinExistence type="inferred from homology"/>
<comment type="catalytic activity">
    <reaction evidence="6">
        <text>a sn-glycero-3-phosphodiester + H2O = an alcohol + sn-glycerol 3-phosphate + H(+)</text>
        <dbReference type="Rhea" id="RHEA:12969"/>
        <dbReference type="ChEBI" id="CHEBI:15377"/>
        <dbReference type="ChEBI" id="CHEBI:15378"/>
        <dbReference type="ChEBI" id="CHEBI:30879"/>
        <dbReference type="ChEBI" id="CHEBI:57597"/>
        <dbReference type="ChEBI" id="CHEBI:83408"/>
        <dbReference type="EC" id="3.1.4.46"/>
    </reaction>
</comment>
<name>A0A1R4GED2_9MICO</name>
<dbReference type="Pfam" id="PF03009">
    <property type="entry name" value="GDPD"/>
    <property type="match status" value="1"/>
</dbReference>
<dbReference type="GO" id="GO:0008889">
    <property type="term" value="F:glycerophosphodiester phosphodiesterase activity"/>
    <property type="evidence" value="ECO:0007669"/>
    <property type="project" value="UniProtKB-EC"/>
</dbReference>
<evidence type="ECO:0000256" key="1">
    <source>
        <dbReference type="ARBA" id="ARBA00007277"/>
    </source>
</evidence>
<accession>A0A1R4GED2</accession>
<dbReference type="GO" id="GO:0042597">
    <property type="term" value="C:periplasmic space"/>
    <property type="evidence" value="ECO:0007669"/>
    <property type="project" value="TreeGrafter"/>
</dbReference>
<dbReference type="PROSITE" id="PS51704">
    <property type="entry name" value="GP_PDE"/>
    <property type="match status" value="1"/>
</dbReference>
<protein>
    <recommendedName>
        <fullName evidence="2">glycerophosphodiester phosphodiesterase</fullName>
        <ecNumber evidence="2">3.1.4.46</ecNumber>
    </recommendedName>
</protein>
<evidence type="ECO:0000256" key="3">
    <source>
        <dbReference type="ARBA" id="ARBA00022729"/>
    </source>
</evidence>
<dbReference type="InterPro" id="IPR030395">
    <property type="entry name" value="GP_PDE_dom"/>
</dbReference>
<feature type="region of interest" description="Disordered" evidence="7">
    <location>
        <begin position="1"/>
        <end position="30"/>
    </location>
</feature>
<feature type="domain" description="GP-PDE" evidence="8">
    <location>
        <begin position="20"/>
        <end position="318"/>
    </location>
</feature>
<keyword evidence="10" id="KW-1185">Reference proteome</keyword>
<evidence type="ECO:0000256" key="5">
    <source>
        <dbReference type="ARBA" id="ARBA00022801"/>
    </source>
</evidence>
<evidence type="ECO:0000256" key="4">
    <source>
        <dbReference type="ARBA" id="ARBA00022798"/>
    </source>
</evidence>
<dbReference type="GO" id="GO:0006629">
    <property type="term" value="P:lipid metabolic process"/>
    <property type="evidence" value="ECO:0007669"/>
    <property type="project" value="InterPro"/>
</dbReference>
<comment type="similarity">
    <text evidence="1">Belongs to the glycerophosphoryl diester phosphodiesterase family.</text>
</comment>
<evidence type="ECO:0000256" key="2">
    <source>
        <dbReference type="ARBA" id="ARBA00012247"/>
    </source>
</evidence>
<dbReference type="EC" id="3.1.4.46" evidence="2"/>
<evidence type="ECO:0000313" key="10">
    <source>
        <dbReference type="Proteomes" id="UP000195787"/>
    </source>
</evidence>
<dbReference type="PANTHER" id="PTHR43620">
    <property type="entry name" value="GLYCEROPHOSPHORYL DIESTER PHOSPHODIESTERASE"/>
    <property type="match status" value="1"/>
</dbReference>
<dbReference type="RefSeq" id="WP_086992639.1">
    <property type="nucleotide sequence ID" value="NZ_FUHU01000044.1"/>
</dbReference>
<evidence type="ECO:0000256" key="7">
    <source>
        <dbReference type="SAM" id="MobiDB-lite"/>
    </source>
</evidence>
<dbReference type="OrthoDB" id="9758957at2"/>
<dbReference type="Proteomes" id="UP000195787">
    <property type="component" value="Unassembled WGS sequence"/>
</dbReference>
<dbReference type="GeneID" id="303173777"/>
<dbReference type="AlphaFoldDB" id="A0A1R4GED2"/>
<keyword evidence="3" id="KW-0732">Signal</keyword>
<evidence type="ECO:0000259" key="8">
    <source>
        <dbReference type="PROSITE" id="PS51704"/>
    </source>
</evidence>
<reference evidence="9 10" key="1">
    <citation type="submission" date="2017-02" db="EMBL/GenBank/DDBJ databases">
        <authorList>
            <person name="Peterson S.W."/>
        </authorList>
    </citation>
    <scope>NUCLEOTIDE SEQUENCE [LARGE SCALE GENOMIC DNA]</scope>
    <source>
        <strain evidence="9 10">LMG 22410</strain>
    </source>
</reference>
<sequence>MSDASAPLQPEPVQAARRSPRIIAHRGASGYRPEHSRAAYELAIEQGADAVEPDLVLSLDGELVIRHENDISDTTDVAAHPEFAHLRTTKTVDGTQHTGWFTEDFTWEQLQTLRLRERLPELRPSNAAFDDERMLRLEDLLELLEPTGVDLVAEIKSPGHFAECGFDIGRVFAERMRAAGWADRPDRVWVESFEEPVLHTVRDGGVQGPLVYAVGSYGAEVEPGQLRQLADRGVDGLSVEKSMLLADGGQALIESAGECGLDTFVYSLRPENAFLDERYRSAGEPAEQGNWPAEWRVLAATGVGWVFADHPDFAVSALRD</sequence>
<evidence type="ECO:0000313" key="9">
    <source>
        <dbReference type="EMBL" id="SJM66473.1"/>
    </source>
</evidence>
<dbReference type="Gene3D" id="3.20.20.190">
    <property type="entry name" value="Phosphatidylinositol (PI) phosphodiesterase"/>
    <property type="match status" value="1"/>
</dbReference>
<dbReference type="SUPFAM" id="SSF51695">
    <property type="entry name" value="PLC-like phosphodiesterases"/>
    <property type="match status" value="1"/>
</dbReference>
<dbReference type="InterPro" id="IPR017946">
    <property type="entry name" value="PLC-like_Pdiesterase_TIM-brl"/>
</dbReference>